<dbReference type="InterPro" id="IPR014710">
    <property type="entry name" value="RmlC-like_jellyroll"/>
</dbReference>
<keyword evidence="2" id="KW-0479">Metal-binding</keyword>
<comment type="caution">
    <text evidence="6">The sequence shown here is derived from an EMBL/GenBank/DDBJ whole genome shotgun (WGS) entry which is preliminary data.</text>
</comment>
<comment type="similarity">
    <text evidence="1">Belongs to the cysteine dioxygenase family.</text>
</comment>
<evidence type="ECO:0000256" key="3">
    <source>
        <dbReference type="ARBA" id="ARBA00022964"/>
    </source>
</evidence>
<proteinExistence type="inferred from homology"/>
<dbReference type="CDD" id="cd10548">
    <property type="entry name" value="cupin_CDO"/>
    <property type="match status" value="1"/>
</dbReference>
<sequence length="212" mass="22818">MATLAPLPIAAAVAPPHAGIARLRGFVTSLAELVSATRNEAEVLESGAKLLARLIAQDDWLPPAFAIPHPERYQQYLLHCDSRERFSVVSFVWAPGQGTPIHDHRVWGLVGVLRGAETSERFVRQGDGSLKPDGPAQLLRAGEVEVLSPRTGDIHRVGNARSDGPSVSIHVYGGNIGAVERATYALDGTAKRFVSGYASTVLPNLWDRSQTL</sequence>
<evidence type="ECO:0000256" key="5">
    <source>
        <dbReference type="ARBA" id="ARBA00023004"/>
    </source>
</evidence>
<evidence type="ECO:0000256" key="4">
    <source>
        <dbReference type="ARBA" id="ARBA00023002"/>
    </source>
</evidence>
<dbReference type="InterPro" id="IPR011051">
    <property type="entry name" value="RmlC_Cupin_sf"/>
</dbReference>
<evidence type="ECO:0000256" key="1">
    <source>
        <dbReference type="ARBA" id="ARBA00006622"/>
    </source>
</evidence>
<dbReference type="Pfam" id="PF05995">
    <property type="entry name" value="CDO_I"/>
    <property type="match status" value="1"/>
</dbReference>
<dbReference type="EMBL" id="JAVDRD010000007">
    <property type="protein sequence ID" value="MDR6512002.1"/>
    <property type="molecule type" value="Genomic_DNA"/>
</dbReference>
<keyword evidence="7" id="KW-1185">Reference proteome</keyword>
<dbReference type="Proteomes" id="UP001184150">
    <property type="component" value="Unassembled WGS sequence"/>
</dbReference>
<reference evidence="6 7" key="1">
    <citation type="submission" date="2023-07" db="EMBL/GenBank/DDBJ databases">
        <title>Sorghum-associated microbial communities from plants grown in Nebraska, USA.</title>
        <authorList>
            <person name="Schachtman D."/>
        </authorList>
    </citation>
    <scope>NUCLEOTIDE SEQUENCE [LARGE SCALE GENOMIC DNA]</scope>
    <source>
        <strain evidence="6 7">DS1027</strain>
    </source>
</reference>
<dbReference type="InterPro" id="IPR010300">
    <property type="entry name" value="CDO_1"/>
</dbReference>
<evidence type="ECO:0000313" key="7">
    <source>
        <dbReference type="Proteomes" id="UP001184150"/>
    </source>
</evidence>
<dbReference type="PANTHER" id="PTHR12918">
    <property type="entry name" value="CYSTEINE DIOXYGENASE"/>
    <property type="match status" value="1"/>
</dbReference>
<protein>
    <submittedName>
        <fullName evidence="6">Metal-dependent enzyme (Double-stranded beta helix superfamily)</fullName>
    </submittedName>
</protein>
<dbReference type="PANTHER" id="PTHR12918:SF1">
    <property type="entry name" value="CYSTEINE DIOXYGENASE TYPE 1"/>
    <property type="match status" value="1"/>
</dbReference>
<name>A0ABU1MQ54_9SPHN</name>
<keyword evidence="4" id="KW-0560">Oxidoreductase</keyword>
<keyword evidence="5" id="KW-0408">Iron</keyword>
<dbReference type="RefSeq" id="WP_169047709.1">
    <property type="nucleotide sequence ID" value="NZ_JAVDRD010000007.1"/>
</dbReference>
<accession>A0ABU1MQ54</accession>
<gene>
    <name evidence="6" type="ORF">J2792_002885</name>
</gene>
<dbReference type="Gene3D" id="2.60.120.10">
    <property type="entry name" value="Jelly Rolls"/>
    <property type="match status" value="1"/>
</dbReference>
<keyword evidence="3" id="KW-0223">Dioxygenase</keyword>
<organism evidence="6 7">
    <name type="scientific">Novosphingobium capsulatum</name>
    <dbReference type="NCBI Taxonomy" id="13688"/>
    <lineage>
        <taxon>Bacteria</taxon>
        <taxon>Pseudomonadati</taxon>
        <taxon>Pseudomonadota</taxon>
        <taxon>Alphaproteobacteria</taxon>
        <taxon>Sphingomonadales</taxon>
        <taxon>Sphingomonadaceae</taxon>
        <taxon>Novosphingobium</taxon>
    </lineage>
</organism>
<dbReference type="Gene3D" id="1.20.5.440">
    <property type="entry name" value="ATP synthase delta/epsilon subunit, C-terminal domain"/>
    <property type="match status" value="1"/>
</dbReference>
<evidence type="ECO:0000256" key="2">
    <source>
        <dbReference type="ARBA" id="ARBA00022723"/>
    </source>
</evidence>
<evidence type="ECO:0000313" key="6">
    <source>
        <dbReference type="EMBL" id="MDR6512002.1"/>
    </source>
</evidence>
<dbReference type="SUPFAM" id="SSF51182">
    <property type="entry name" value="RmlC-like cupins"/>
    <property type="match status" value="1"/>
</dbReference>